<dbReference type="NCBIfam" id="TIGR00230">
    <property type="entry name" value="sfsA"/>
    <property type="match status" value="1"/>
</dbReference>
<dbReference type="Proteomes" id="UP000051494">
    <property type="component" value="Unassembled WGS sequence"/>
</dbReference>
<evidence type="ECO:0000259" key="1">
    <source>
        <dbReference type="Pfam" id="PF03749"/>
    </source>
</evidence>
<dbReference type="Pfam" id="PF17746">
    <property type="entry name" value="SfsA_N"/>
    <property type="match status" value="1"/>
</dbReference>
<dbReference type="PANTHER" id="PTHR30545">
    <property type="entry name" value="SUGAR FERMENTATION STIMULATION PROTEIN A"/>
    <property type="match status" value="1"/>
</dbReference>
<comment type="caution">
    <text evidence="3">The sequence shown here is derived from an EMBL/GenBank/DDBJ whole genome shotgun (WGS) entry which is preliminary data.</text>
</comment>
<dbReference type="OrthoDB" id="9802365at2"/>
<dbReference type="InterPro" id="IPR040452">
    <property type="entry name" value="SfsA_C"/>
</dbReference>
<dbReference type="PANTHER" id="PTHR30545:SF2">
    <property type="entry name" value="SUGAR FERMENTATION STIMULATION PROTEIN A"/>
    <property type="match status" value="1"/>
</dbReference>
<name>A0A0Q9YF34_9GAMM</name>
<evidence type="ECO:0000259" key="2">
    <source>
        <dbReference type="Pfam" id="PF17746"/>
    </source>
</evidence>
<proteinExistence type="predicted"/>
<dbReference type="RefSeq" id="WP_057624202.1">
    <property type="nucleotide sequence ID" value="NZ_LKHV02000001.1"/>
</dbReference>
<reference evidence="3" key="1">
    <citation type="submission" date="2015-09" db="EMBL/GenBank/DDBJ databases">
        <title>Draft Genome Sequences of Two Novel Amoeba-resistant Intranuclear Bacteria, Candidatus Berkiella cookevillensis and Candidatus Berkiella aquae.</title>
        <authorList>
            <person name="Mehari Y.T."/>
            <person name="Arivett B.A."/>
            <person name="Farone A.L."/>
            <person name="Gunderson J.H."/>
            <person name="Farone M.B."/>
        </authorList>
    </citation>
    <scope>NUCLEOTIDE SEQUENCE [LARGE SCALE GENOMIC DNA]</scope>
    <source>
        <strain evidence="3">CC99</strain>
    </source>
</reference>
<dbReference type="AlphaFoldDB" id="A0A0Q9YF34"/>
<evidence type="ECO:0000313" key="5">
    <source>
        <dbReference type="Proteomes" id="UP000051494"/>
    </source>
</evidence>
<accession>A0A0Q9YF34</accession>
<dbReference type="PATRIC" id="fig|1590042.3.peg.1105"/>
<dbReference type="InterPro" id="IPR005224">
    <property type="entry name" value="SfsA"/>
</dbReference>
<sequence>MKFPSPLQEAILLKRYKRFLADIVLANQEKHTIYCPNAGNLIGCNVLGSRVWFSRCSNPNKTYHDTWELVEIEGGKLVCVNHQRAKQIILDGIATNVIAPLSGYQHVLSDVKFNNQKFDFLLSEYPHFNDKEKLSEAPKHDNCFVVVQSVTMGDEIHRGFYPDTDDKRITKQLSALIAAKELGYRAVWVYCVMNTGINKIFPADHINPDFGCLLRQAVIRGVEVMAYRVHITLEEMVVTEPVEVCIPARMLYTPRSEKSD</sequence>
<dbReference type="Gene3D" id="3.40.1350.60">
    <property type="match status" value="1"/>
</dbReference>
<dbReference type="GO" id="GO:0003677">
    <property type="term" value="F:DNA binding"/>
    <property type="evidence" value="ECO:0007669"/>
    <property type="project" value="InterPro"/>
</dbReference>
<dbReference type="Gene3D" id="2.40.50.580">
    <property type="match status" value="1"/>
</dbReference>
<protein>
    <submittedName>
        <fullName evidence="4">DNA/RNA nuclease SfsA</fullName>
    </submittedName>
    <submittedName>
        <fullName evidence="3">Sugar fermentation stimulation protein A</fullName>
    </submittedName>
</protein>
<organism evidence="3">
    <name type="scientific">Candidatus Berkiella cookevillensis</name>
    <dbReference type="NCBI Taxonomy" id="437022"/>
    <lineage>
        <taxon>Bacteria</taxon>
        <taxon>Pseudomonadati</taxon>
        <taxon>Pseudomonadota</taxon>
        <taxon>Gammaproteobacteria</taxon>
        <taxon>Candidatus Berkiellales</taxon>
        <taxon>Candidatus Berkiellaceae</taxon>
        <taxon>Candidatus Berkiella</taxon>
    </lineage>
</organism>
<evidence type="ECO:0000313" key="4">
    <source>
        <dbReference type="EMBL" id="MCS5709442.1"/>
    </source>
</evidence>
<dbReference type="EMBL" id="LKHV02000001">
    <property type="protein sequence ID" value="MCS5709442.1"/>
    <property type="molecule type" value="Genomic_DNA"/>
</dbReference>
<evidence type="ECO:0000313" key="3">
    <source>
        <dbReference type="EMBL" id="KRG19093.1"/>
    </source>
</evidence>
<gene>
    <name evidence="3" type="primary">sfsA</name>
    <name evidence="3" type="ORF">CC99x_01090</name>
    <name evidence="4" type="ORF">CC99x_011095</name>
</gene>
<reference evidence="4" key="2">
    <citation type="journal article" date="2016" name="Genome Announc.">
        <title>Draft Genome Sequences of Two Novel Amoeba-Resistant Intranuclear Bacteria, 'Candidatus Berkiella cookevillensis' and 'Candidatus Berkiella aquae'.</title>
        <authorList>
            <person name="Mehari Y.T."/>
            <person name="Arivett B.A."/>
            <person name="Farone A.L."/>
            <person name="Gunderson J.H."/>
            <person name="Farone M.B."/>
        </authorList>
    </citation>
    <scope>NUCLEOTIDE SEQUENCE</scope>
    <source>
        <strain evidence="4">CC99</strain>
    </source>
</reference>
<keyword evidence="5" id="KW-1185">Reference proteome</keyword>
<dbReference type="EMBL" id="LKHV01000004">
    <property type="protein sequence ID" value="KRG19093.1"/>
    <property type="molecule type" value="Genomic_DNA"/>
</dbReference>
<feature type="domain" description="SfsA N-terminal OB" evidence="2">
    <location>
        <begin position="13"/>
        <end position="80"/>
    </location>
</feature>
<feature type="domain" description="Sugar fermentation stimulation protein C-terminal" evidence="1">
    <location>
        <begin position="84"/>
        <end position="234"/>
    </location>
</feature>
<reference evidence="4" key="3">
    <citation type="submission" date="2021-06" db="EMBL/GenBank/DDBJ databases">
        <title>Genomic Description and Analysis of Intracellular Bacteria, Candidatus Berkiella cookevillensis and Candidatus Berkiella aquae.</title>
        <authorList>
            <person name="Kidane D.T."/>
            <person name="Mehari Y.T."/>
            <person name="Rice F.C."/>
            <person name="Arivett B.A."/>
            <person name="Farone A.L."/>
            <person name="Berk S.G."/>
            <person name="Farone M.B."/>
        </authorList>
    </citation>
    <scope>NUCLEOTIDE SEQUENCE</scope>
    <source>
        <strain evidence="4">CC99</strain>
    </source>
</reference>
<dbReference type="InterPro" id="IPR041465">
    <property type="entry name" value="SfsA_N"/>
</dbReference>
<dbReference type="CDD" id="cd22359">
    <property type="entry name" value="SfsA-like_bacterial"/>
    <property type="match status" value="1"/>
</dbReference>
<dbReference type="Pfam" id="PF03749">
    <property type="entry name" value="SfsA"/>
    <property type="match status" value="1"/>
</dbReference>